<feature type="region of interest" description="Disordered" evidence="3">
    <location>
        <begin position="487"/>
        <end position="553"/>
    </location>
</feature>
<dbReference type="PANTHER" id="PTHR24366">
    <property type="entry name" value="IG(IMMUNOGLOBULIN) AND LRR(LEUCINE RICH REPEAT) DOMAINS"/>
    <property type="match status" value="1"/>
</dbReference>
<reference evidence="7 8" key="1">
    <citation type="submission" date="2025-04" db="UniProtKB">
        <authorList>
            <consortium name="RefSeq"/>
        </authorList>
    </citation>
    <scope>IDENTIFICATION</scope>
    <source>
        <tissue evidence="7 8">Entire body</tissue>
    </source>
</reference>
<keyword evidence="4" id="KW-1133">Transmembrane helix</keyword>
<evidence type="ECO:0000256" key="3">
    <source>
        <dbReference type="SAM" id="MobiDB-lite"/>
    </source>
</evidence>
<feature type="compositionally biased region" description="Basic and acidic residues" evidence="3">
    <location>
        <begin position="371"/>
        <end position="384"/>
    </location>
</feature>
<dbReference type="Gene3D" id="3.80.10.10">
    <property type="entry name" value="Ribonuclease Inhibitor"/>
    <property type="match status" value="1"/>
</dbReference>
<keyword evidence="2" id="KW-0677">Repeat</keyword>
<evidence type="ECO:0000313" key="6">
    <source>
        <dbReference type="Proteomes" id="UP000192223"/>
    </source>
</evidence>
<keyword evidence="6" id="KW-1185">Reference proteome</keyword>
<feature type="transmembrane region" description="Helical" evidence="4">
    <location>
        <begin position="433"/>
        <end position="452"/>
    </location>
</feature>
<evidence type="ECO:0000313" key="9">
    <source>
        <dbReference type="RefSeq" id="XP_018326972.1"/>
    </source>
</evidence>
<dbReference type="CTD" id="37548"/>
<feature type="signal peptide" evidence="5">
    <location>
        <begin position="1"/>
        <end position="17"/>
    </location>
</feature>
<dbReference type="RefSeq" id="XP_018326969.1">
    <property type="nucleotide sequence ID" value="XM_018471467.2"/>
</dbReference>
<dbReference type="GeneID" id="108738190"/>
<evidence type="ECO:0000313" key="10">
    <source>
        <dbReference type="RefSeq" id="XP_018326973.1"/>
    </source>
</evidence>
<keyword evidence="4" id="KW-0812">Transmembrane</keyword>
<dbReference type="InterPro" id="IPR032675">
    <property type="entry name" value="LRR_dom_sf"/>
</dbReference>
<evidence type="ECO:0000256" key="5">
    <source>
        <dbReference type="SAM" id="SignalP"/>
    </source>
</evidence>
<sequence>MLAITWALIAIISCTYSAPLLSCPKSCSCISFGRRMGLTCSSLDFLRKPLSPELQASIVILTVRGKNIHSLDPKLKHLRNLKFLDVSSSGLKHFTASVVPKGVESLDISNNDISYVSDWNLLPELKSLDITGNPLSCSCDSLPFRDMLLSNTKVRVVEPVLCDSPKEHFGKSWLKVNCIFDPEFLFGEMQGDEPVEGSGSGDGWAGPIIADTHVTTEDSGPVEEEFIKDNQNVVNSAKTITEQPPTEDEEEGSGSFEFVDVFNETNRSSTTVSPFDADYDDEEEQDGAEGEPTTVISQEQHPAISVHRGFISSGCIINCSTPAPLDRSDDSESSPPPGLVDGVKIIMGDIFGVGQPSTQQPEQSSTAATDAKQEQATEVKEEVSQTHLSEQESAGPKESPKKETDIISETADTTKEKESAVQSQESKQSNSTFIFLGILLLVMVCLIVYAVVKRAAAKKKGRKQRSNVAGLDEKPGEEMKLIKPIGVENGKQNGKPESIPLINNSQNGTKTYPEDEKVQKKEPVTPPGTPADDEDDVELRQKPNDSLLTPETKRVTIRASEIPDSVLKTPILVTRHIDSDGKVVTTPNLNQRSVK</sequence>
<organism evidence="6 9">
    <name type="scientific">Agrilus planipennis</name>
    <name type="common">Emerald ash borer</name>
    <name type="synonym">Agrilus marcopoli</name>
    <dbReference type="NCBI Taxonomy" id="224129"/>
    <lineage>
        <taxon>Eukaryota</taxon>
        <taxon>Metazoa</taxon>
        <taxon>Ecdysozoa</taxon>
        <taxon>Arthropoda</taxon>
        <taxon>Hexapoda</taxon>
        <taxon>Insecta</taxon>
        <taxon>Pterygota</taxon>
        <taxon>Neoptera</taxon>
        <taxon>Endopterygota</taxon>
        <taxon>Coleoptera</taxon>
        <taxon>Polyphaga</taxon>
        <taxon>Elateriformia</taxon>
        <taxon>Buprestoidea</taxon>
        <taxon>Buprestidae</taxon>
        <taxon>Agrilinae</taxon>
        <taxon>Agrilus</taxon>
    </lineage>
</organism>
<accession>A0A1W4X2G8</accession>
<protein>
    <submittedName>
        <fullName evidence="7 8">Protein windpipe</fullName>
    </submittedName>
</protein>
<dbReference type="RefSeq" id="XP_018326973.1">
    <property type="nucleotide sequence ID" value="XM_018471471.1"/>
</dbReference>
<dbReference type="RefSeq" id="XP_018326972.1">
    <property type="nucleotide sequence ID" value="XM_018471470.2"/>
</dbReference>
<name>A0A1W4X2G8_AGRPL</name>
<dbReference type="RefSeq" id="XP_018326971.1">
    <property type="nucleotide sequence ID" value="XM_018471469.1"/>
</dbReference>
<dbReference type="SUPFAM" id="SSF52058">
    <property type="entry name" value="L domain-like"/>
    <property type="match status" value="1"/>
</dbReference>
<dbReference type="Proteomes" id="UP000192223">
    <property type="component" value="Unplaced"/>
</dbReference>
<feature type="compositionally biased region" description="Polar residues" evidence="3">
    <location>
        <begin position="501"/>
        <end position="510"/>
    </location>
</feature>
<gene>
    <name evidence="7 8 9 10 11" type="primary">LOC108738190</name>
</gene>
<feature type="compositionally biased region" description="Acidic residues" evidence="3">
    <location>
        <begin position="277"/>
        <end position="289"/>
    </location>
</feature>
<evidence type="ECO:0000313" key="8">
    <source>
        <dbReference type="RefSeq" id="XP_018326971.1"/>
    </source>
</evidence>
<dbReference type="PANTHER" id="PTHR24366:SF96">
    <property type="entry name" value="LEUCINE RICH REPEAT CONTAINING 53"/>
    <property type="match status" value="1"/>
</dbReference>
<feature type="region of interest" description="Disordered" evidence="3">
    <location>
        <begin position="352"/>
        <end position="405"/>
    </location>
</feature>
<dbReference type="AlphaFoldDB" id="A0A1W4X2G8"/>
<dbReference type="OrthoDB" id="1741314at2759"/>
<feature type="region of interest" description="Disordered" evidence="3">
    <location>
        <begin position="267"/>
        <end position="295"/>
    </location>
</feature>
<feature type="chain" id="PRO_5010817853" evidence="5">
    <location>
        <begin position="18"/>
        <end position="595"/>
    </location>
</feature>
<dbReference type="STRING" id="224129.A0A1W4X2G8"/>
<keyword evidence="4" id="KW-0472">Membrane</keyword>
<dbReference type="KEGG" id="apln:108738190"/>
<feature type="compositionally biased region" description="Basic and acidic residues" evidence="3">
    <location>
        <begin position="512"/>
        <end position="523"/>
    </location>
</feature>
<keyword evidence="1" id="KW-0433">Leucine-rich repeat</keyword>
<proteinExistence type="predicted"/>
<dbReference type="RefSeq" id="XP_018326974.1">
    <property type="nucleotide sequence ID" value="XM_018471472.1"/>
</dbReference>
<evidence type="ECO:0000313" key="7">
    <source>
        <dbReference type="RefSeq" id="XP_018326969.1"/>
    </source>
</evidence>
<evidence type="ECO:0000256" key="1">
    <source>
        <dbReference type="ARBA" id="ARBA00022614"/>
    </source>
</evidence>
<feature type="compositionally biased region" description="Low complexity" evidence="3">
    <location>
        <begin position="355"/>
        <end position="369"/>
    </location>
</feature>
<keyword evidence="5" id="KW-0732">Signal</keyword>
<evidence type="ECO:0000256" key="2">
    <source>
        <dbReference type="ARBA" id="ARBA00022737"/>
    </source>
</evidence>
<evidence type="ECO:0000256" key="4">
    <source>
        <dbReference type="SAM" id="Phobius"/>
    </source>
</evidence>
<evidence type="ECO:0000313" key="11">
    <source>
        <dbReference type="RefSeq" id="XP_018326974.1"/>
    </source>
</evidence>